<dbReference type="AlphaFoldDB" id="A0A964TES4"/>
<keyword evidence="1" id="KW-0238">DNA-binding</keyword>
<reference evidence="4" key="1">
    <citation type="submission" date="2020-01" db="EMBL/GenBank/DDBJ databases">
        <title>Muricauda ochracea sp. nov., isolated from a tidal flat of Garorim bay in Korea.</title>
        <authorList>
            <person name="Kim D."/>
            <person name="Yoo Y."/>
            <person name="Kim J.-J."/>
        </authorList>
    </citation>
    <scope>NUCLEOTIDE SEQUENCE</scope>
    <source>
        <strain evidence="4">JGD-17</strain>
    </source>
</reference>
<name>A0A964TES4_9FLAO</name>
<keyword evidence="2" id="KW-0233">DNA recombination</keyword>
<organism evidence="4 5">
    <name type="scientific">Flagellimonas ochracea</name>
    <dbReference type="NCBI Taxonomy" id="2696472"/>
    <lineage>
        <taxon>Bacteria</taxon>
        <taxon>Pseudomonadati</taxon>
        <taxon>Bacteroidota</taxon>
        <taxon>Flavobacteriia</taxon>
        <taxon>Flavobacteriales</taxon>
        <taxon>Flavobacteriaceae</taxon>
        <taxon>Flagellimonas</taxon>
    </lineage>
</organism>
<dbReference type="InterPro" id="IPR025269">
    <property type="entry name" value="SAM-like_dom"/>
</dbReference>
<dbReference type="Gene3D" id="1.10.150.130">
    <property type="match status" value="1"/>
</dbReference>
<evidence type="ECO:0000313" key="4">
    <source>
        <dbReference type="EMBL" id="NAY92658.1"/>
    </source>
</evidence>
<accession>A0A964TES4</accession>
<comment type="caution">
    <text evidence="4">The sequence shown here is derived from an EMBL/GenBank/DDBJ whole genome shotgun (WGS) entry which is preliminary data.</text>
</comment>
<protein>
    <recommendedName>
        <fullName evidence="3">Phage integrase SAM-like domain-containing protein</fullName>
    </recommendedName>
</protein>
<dbReference type="Gene3D" id="1.10.443.10">
    <property type="entry name" value="Intergrase catalytic core"/>
    <property type="match status" value="1"/>
</dbReference>
<dbReference type="InterPro" id="IPR011010">
    <property type="entry name" value="DNA_brk_join_enz"/>
</dbReference>
<feature type="domain" description="Phage integrase SAM-like" evidence="3">
    <location>
        <begin position="3"/>
        <end position="77"/>
    </location>
</feature>
<dbReference type="GO" id="GO:0006310">
    <property type="term" value="P:DNA recombination"/>
    <property type="evidence" value="ECO:0007669"/>
    <property type="project" value="UniProtKB-KW"/>
</dbReference>
<dbReference type="Pfam" id="PF13102">
    <property type="entry name" value="Phage_int_SAM_5"/>
    <property type="match status" value="1"/>
</dbReference>
<proteinExistence type="predicted"/>
<sequence length="196" mass="23322">MRTRRHLGKFLSKEYGMHDIRVGLIDLMFVKRFERHLNDQKIGQQNTITKYVTNFKKIVRIAHAHGWIERDPFYHWKAVWSPVQREVLSESELKSLRETHMDAQRLEEVRDVFLFYCFTGLAHSDVKRLSENDMTIDIKKKKWIRINRKKIKVRCDIPLLGLAEKVILKYKCRNSKRGGTGLLPVISNQKTNLYLK</sequence>
<evidence type="ECO:0000259" key="3">
    <source>
        <dbReference type="Pfam" id="PF13102"/>
    </source>
</evidence>
<evidence type="ECO:0000313" key="5">
    <source>
        <dbReference type="Proteomes" id="UP000667650"/>
    </source>
</evidence>
<gene>
    <name evidence="4" type="ORF">GTQ34_12085</name>
</gene>
<dbReference type="SUPFAM" id="SSF56349">
    <property type="entry name" value="DNA breaking-rejoining enzymes"/>
    <property type="match status" value="1"/>
</dbReference>
<dbReference type="GO" id="GO:0003677">
    <property type="term" value="F:DNA binding"/>
    <property type="evidence" value="ECO:0007669"/>
    <property type="project" value="UniProtKB-KW"/>
</dbReference>
<dbReference type="InterPro" id="IPR013762">
    <property type="entry name" value="Integrase-like_cat_sf"/>
</dbReference>
<dbReference type="Proteomes" id="UP000667650">
    <property type="component" value="Unassembled WGS sequence"/>
</dbReference>
<dbReference type="EMBL" id="JAAABI010000004">
    <property type="protein sequence ID" value="NAY92658.1"/>
    <property type="molecule type" value="Genomic_DNA"/>
</dbReference>
<dbReference type="GO" id="GO:0015074">
    <property type="term" value="P:DNA integration"/>
    <property type="evidence" value="ECO:0007669"/>
    <property type="project" value="InterPro"/>
</dbReference>
<dbReference type="InterPro" id="IPR010998">
    <property type="entry name" value="Integrase_recombinase_N"/>
</dbReference>
<evidence type="ECO:0000256" key="1">
    <source>
        <dbReference type="ARBA" id="ARBA00023125"/>
    </source>
</evidence>
<keyword evidence="5" id="KW-1185">Reference proteome</keyword>
<evidence type="ECO:0000256" key="2">
    <source>
        <dbReference type="ARBA" id="ARBA00023172"/>
    </source>
</evidence>